<evidence type="ECO:0000313" key="2">
    <source>
        <dbReference type="EMBL" id="PPQ69212.1"/>
    </source>
</evidence>
<sequence length="58" mass="6562">MKGNNWETFNDDGGHGYRYDNQDGSAYQKNSDGSSVFDNGEGFQQHTSAEGEKSNRYY</sequence>
<gene>
    <name evidence="2" type="ORF">CVT26_003652</name>
</gene>
<proteinExistence type="predicted"/>
<dbReference type="InParanoid" id="A0A409VSG5"/>
<feature type="region of interest" description="Disordered" evidence="1">
    <location>
        <begin position="1"/>
        <end position="58"/>
    </location>
</feature>
<dbReference type="EMBL" id="NHYE01005578">
    <property type="protein sequence ID" value="PPQ69212.1"/>
    <property type="molecule type" value="Genomic_DNA"/>
</dbReference>
<feature type="compositionally biased region" description="Basic and acidic residues" evidence="1">
    <location>
        <begin position="12"/>
        <end position="21"/>
    </location>
</feature>
<dbReference type="AlphaFoldDB" id="A0A409VSG5"/>
<reference evidence="2 3" key="1">
    <citation type="journal article" date="2018" name="Evol. Lett.">
        <title>Horizontal gene cluster transfer increased hallucinogenic mushroom diversity.</title>
        <authorList>
            <person name="Reynolds H.T."/>
            <person name="Vijayakumar V."/>
            <person name="Gluck-Thaler E."/>
            <person name="Korotkin H.B."/>
            <person name="Matheny P.B."/>
            <person name="Slot J.C."/>
        </authorList>
    </citation>
    <scope>NUCLEOTIDE SEQUENCE [LARGE SCALE GENOMIC DNA]</scope>
    <source>
        <strain evidence="2 3">SRW20</strain>
    </source>
</reference>
<evidence type="ECO:0000256" key="1">
    <source>
        <dbReference type="SAM" id="MobiDB-lite"/>
    </source>
</evidence>
<evidence type="ECO:0000313" key="3">
    <source>
        <dbReference type="Proteomes" id="UP000284706"/>
    </source>
</evidence>
<accession>A0A409VSG5</accession>
<organism evidence="2 3">
    <name type="scientific">Gymnopilus dilepis</name>
    <dbReference type="NCBI Taxonomy" id="231916"/>
    <lineage>
        <taxon>Eukaryota</taxon>
        <taxon>Fungi</taxon>
        <taxon>Dikarya</taxon>
        <taxon>Basidiomycota</taxon>
        <taxon>Agaricomycotina</taxon>
        <taxon>Agaricomycetes</taxon>
        <taxon>Agaricomycetidae</taxon>
        <taxon>Agaricales</taxon>
        <taxon>Agaricineae</taxon>
        <taxon>Hymenogastraceae</taxon>
        <taxon>Gymnopilus</taxon>
    </lineage>
</organism>
<comment type="caution">
    <text evidence="2">The sequence shown here is derived from an EMBL/GenBank/DDBJ whole genome shotgun (WGS) entry which is preliminary data.</text>
</comment>
<dbReference type="Proteomes" id="UP000284706">
    <property type="component" value="Unassembled WGS sequence"/>
</dbReference>
<keyword evidence="3" id="KW-1185">Reference proteome</keyword>
<feature type="compositionally biased region" description="Basic and acidic residues" evidence="1">
    <location>
        <begin position="49"/>
        <end position="58"/>
    </location>
</feature>
<name>A0A409VSG5_9AGAR</name>
<feature type="compositionally biased region" description="Polar residues" evidence="1">
    <location>
        <begin position="22"/>
        <end position="48"/>
    </location>
</feature>
<protein>
    <submittedName>
        <fullName evidence="2">Uncharacterized protein</fullName>
    </submittedName>
</protein>
<dbReference type="OrthoDB" id="5415522at2759"/>